<reference evidence="10" key="1">
    <citation type="journal article" date="2020" name="bioRxiv">
        <title>Comparative genomics of Chlamydomonas.</title>
        <authorList>
            <person name="Craig R.J."/>
            <person name="Hasan A.R."/>
            <person name="Ness R.W."/>
            <person name="Keightley P.D."/>
        </authorList>
    </citation>
    <scope>NUCLEOTIDE SEQUENCE</scope>
    <source>
        <strain evidence="10">CCAP 11/70</strain>
    </source>
</reference>
<feature type="transmembrane region" description="Helical" evidence="8">
    <location>
        <begin position="379"/>
        <end position="401"/>
    </location>
</feature>
<evidence type="ECO:0000256" key="5">
    <source>
        <dbReference type="ARBA" id="ARBA00022777"/>
    </source>
</evidence>
<keyword evidence="1" id="KW-0675">Receptor</keyword>
<feature type="transmembrane region" description="Helical" evidence="8">
    <location>
        <begin position="1698"/>
        <end position="1717"/>
    </location>
</feature>
<comment type="caution">
    <text evidence="10">The sequence shown here is derived from an EMBL/GenBank/DDBJ whole genome shotgun (WGS) entry which is preliminary data.</text>
</comment>
<dbReference type="SMART" id="SM00091">
    <property type="entry name" value="PAS"/>
    <property type="match status" value="2"/>
</dbReference>
<feature type="domain" description="PAS" evidence="9">
    <location>
        <begin position="647"/>
        <end position="717"/>
    </location>
</feature>
<gene>
    <name evidence="10" type="ORF">HYH03_014719</name>
</gene>
<feature type="transmembrane region" description="Helical" evidence="8">
    <location>
        <begin position="311"/>
        <end position="328"/>
    </location>
</feature>
<dbReference type="GO" id="GO:0009881">
    <property type="term" value="F:photoreceptor activity"/>
    <property type="evidence" value="ECO:0007669"/>
    <property type="project" value="UniProtKB-KW"/>
</dbReference>
<organism evidence="10 11">
    <name type="scientific">Edaphochlamys debaryana</name>
    <dbReference type="NCBI Taxonomy" id="47281"/>
    <lineage>
        <taxon>Eukaryota</taxon>
        <taxon>Viridiplantae</taxon>
        <taxon>Chlorophyta</taxon>
        <taxon>core chlorophytes</taxon>
        <taxon>Chlorophyceae</taxon>
        <taxon>CS clade</taxon>
        <taxon>Chlamydomonadales</taxon>
        <taxon>Chlamydomonadales incertae sedis</taxon>
        <taxon>Edaphochlamys</taxon>
    </lineage>
</organism>
<dbReference type="PANTHER" id="PTHR31600">
    <property type="entry name" value="TINY MACROCYSTS PROTEIN B-RELATED"/>
    <property type="match status" value="1"/>
</dbReference>
<dbReference type="PROSITE" id="PS50112">
    <property type="entry name" value="PAS"/>
    <property type="match status" value="1"/>
</dbReference>
<feature type="transmembrane region" description="Helical" evidence="8">
    <location>
        <begin position="2142"/>
        <end position="2163"/>
    </location>
</feature>
<dbReference type="Gene3D" id="3.30.450.20">
    <property type="entry name" value="PAS domain"/>
    <property type="match status" value="2"/>
</dbReference>
<keyword evidence="4" id="KW-0547">Nucleotide-binding</keyword>
<keyword evidence="5" id="KW-0418">Kinase</keyword>
<evidence type="ECO:0000256" key="4">
    <source>
        <dbReference type="ARBA" id="ARBA00022741"/>
    </source>
</evidence>
<dbReference type="InterPro" id="IPR000014">
    <property type="entry name" value="PAS"/>
</dbReference>
<keyword evidence="8" id="KW-1133">Transmembrane helix</keyword>
<evidence type="ECO:0000256" key="6">
    <source>
        <dbReference type="ARBA" id="ARBA00022840"/>
    </source>
</evidence>
<dbReference type="SUPFAM" id="SSF55785">
    <property type="entry name" value="PYP-like sensor domain (PAS domain)"/>
    <property type="match status" value="1"/>
</dbReference>
<keyword evidence="8" id="KW-0812">Transmembrane</keyword>
<dbReference type="InterPro" id="IPR035965">
    <property type="entry name" value="PAS-like_dom_sf"/>
</dbReference>
<dbReference type="FunFam" id="3.30.450.20:FF:000060">
    <property type="entry name" value="Sensor protein FixL"/>
    <property type="match status" value="1"/>
</dbReference>
<feature type="transmembrane region" description="Helical" evidence="8">
    <location>
        <begin position="158"/>
        <end position="181"/>
    </location>
</feature>
<keyword evidence="2" id="KW-0716">Sensory transduction</keyword>
<dbReference type="GO" id="GO:0016301">
    <property type="term" value="F:kinase activity"/>
    <property type="evidence" value="ECO:0007669"/>
    <property type="project" value="UniProtKB-KW"/>
</dbReference>
<evidence type="ECO:0000256" key="8">
    <source>
        <dbReference type="SAM" id="Phobius"/>
    </source>
</evidence>
<feature type="compositionally biased region" description="Acidic residues" evidence="7">
    <location>
        <begin position="1794"/>
        <end position="1804"/>
    </location>
</feature>
<dbReference type="GO" id="GO:0005524">
    <property type="term" value="F:ATP binding"/>
    <property type="evidence" value="ECO:0007669"/>
    <property type="project" value="UniProtKB-KW"/>
</dbReference>
<evidence type="ECO:0000256" key="7">
    <source>
        <dbReference type="SAM" id="MobiDB-lite"/>
    </source>
</evidence>
<feature type="region of interest" description="Disordered" evidence="7">
    <location>
        <begin position="1348"/>
        <end position="1397"/>
    </location>
</feature>
<dbReference type="InterPro" id="IPR052994">
    <property type="entry name" value="Tiny_macrocysts_regulators"/>
</dbReference>
<evidence type="ECO:0000259" key="9">
    <source>
        <dbReference type="PROSITE" id="PS50112"/>
    </source>
</evidence>
<feature type="transmembrane region" description="Helical" evidence="8">
    <location>
        <begin position="340"/>
        <end position="359"/>
    </location>
</feature>
<keyword evidence="1" id="KW-0600">Photoreceptor protein</keyword>
<feature type="region of interest" description="Disordered" evidence="7">
    <location>
        <begin position="1426"/>
        <end position="1494"/>
    </location>
</feature>
<dbReference type="EMBL" id="JAEHOE010000109">
    <property type="protein sequence ID" value="KAG2486664.1"/>
    <property type="molecule type" value="Genomic_DNA"/>
</dbReference>
<feature type="transmembrane region" description="Helical" evidence="8">
    <location>
        <begin position="103"/>
        <end position="123"/>
    </location>
</feature>
<dbReference type="Proteomes" id="UP000612055">
    <property type="component" value="Unassembled WGS sequence"/>
</dbReference>
<feature type="transmembrane region" description="Helical" evidence="8">
    <location>
        <begin position="1532"/>
        <end position="1553"/>
    </location>
</feature>
<name>A0A835XVM7_9CHLO</name>
<dbReference type="GO" id="GO:0006355">
    <property type="term" value="P:regulation of DNA-templated transcription"/>
    <property type="evidence" value="ECO:0007669"/>
    <property type="project" value="InterPro"/>
</dbReference>
<feature type="compositionally biased region" description="Polar residues" evidence="7">
    <location>
        <begin position="1481"/>
        <end position="1494"/>
    </location>
</feature>
<evidence type="ECO:0000313" key="10">
    <source>
        <dbReference type="EMBL" id="KAG2486664.1"/>
    </source>
</evidence>
<keyword evidence="1" id="KW-0157">Chromophore</keyword>
<accession>A0A835XVM7</accession>
<dbReference type="NCBIfam" id="TIGR00229">
    <property type="entry name" value="sensory_box"/>
    <property type="match status" value="1"/>
</dbReference>
<feature type="transmembrane region" description="Helical" evidence="8">
    <location>
        <begin position="193"/>
        <end position="212"/>
    </location>
</feature>
<dbReference type="Pfam" id="PF00989">
    <property type="entry name" value="PAS"/>
    <property type="match status" value="1"/>
</dbReference>
<dbReference type="PANTHER" id="PTHR31600:SF2">
    <property type="entry name" value="GAMETE ENRICHED GENE 10 PROTEIN-RELATED"/>
    <property type="match status" value="1"/>
</dbReference>
<evidence type="ECO:0000313" key="11">
    <source>
        <dbReference type="Proteomes" id="UP000612055"/>
    </source>
</evidence>
<sequence>MWLSSCKGSSAVAPHGGFKGQIVRKPCTGREQDNGDRRSGSSAPGSETSSQHSDARFIKKNRSGNAPEGDDLELGQKRSIQEGMFSCMYTLVKSSAMGSWHFAVIKVVLEFLMNFVVAFNPSIDAFSIQTSNPAWQVIRWTVWQIPITQLYSYQTYVVILYVQAAVVVLSVLGLVGLTLALRKQDQSKWLKRAATFLRITFDVVFVTCYVSAFDYFTFAANCNFTSAVKNHSRFPEIMCLEMPHLVHMLVAMAVAALYLGVTALMLIASSDLNPVSKGFLASPTAFIRLRILAAKAVFVVCATCLESNAKLQTAGMTAAVLLVVWWNFRKMPFYRRPVNAVWTGLWFGVLFPVVLQLVAAWGKHSKTMTLEARQERTDWVLYGTFPVVIGGALLAAAYNWWAMRPAEKFRGLTQAVKLSSIYKFDSVDTVERLSRVMRVFDIDGVVDPDAASHGEIIIKAGLQVFPGKPHLLILYSNFVLEVKKDGPASRTQLQLAAKASPNFVQRYQIFCTQEASKRLKDSQDGGMDLQAYIEFKRNFRAVLRVHKEVLLMQAEVWQLCMRNTLKVATIDKAMEALVDATTRANQVYERVLERYPNNGKLLRCYGKFLEGVKHDPVAAARVYGEANRQGGANALLALDLSGVQSVGKPELLTSMSMEDDAVIVIDAEGTIMMVSQAVQKVFGYTKQELEGVNISVLMPQPFSQRHASYMQRYVSSGEPHILDSVREVVALHKDRYVFPVLLCVTKLSGVRSDSVFLGVVRPIPPNVLNLRAWIAPNGVFLCADQQFASAVGVMEGELVGRSLASIVTQPADAEALLELCRDTSYGEFAAGIEAHLQFLHRYHDPVPGRVTVRLAGTDGQRILVLNFDRSDGQDDSMLVCDSAMRIKFASADMSLMLGYSMRKLATMRLDQLLPVPYDTMHAKWVKDPPQVVQPYGCRAGVVVQLVCESGALVPVQIKITPSEVPGSSIHSAGTLHIVQVTKVAAEHALNGRRLQMTLDLGGRVLAVSDPDCTAFDFPARKLLGRNVGDFVDVFGDWADQGNDMQMLLLALLYKEQEIPGMSWRMRVVEPVKEGEEKLPIVTGAQSLAGMKGRASRSACIQVEMEEEGVEEDADVAGTRVRLTLWRRDLMAGVVELDEDLVIRKASFLTGLITGVPSSFMHKKPLSSFLDIPRGATWDKLVDSSGPKKKSALKAAPVRPTISPVLMYIGPHPDSGTMRLKMQGVRVPMPGGGAKIFATLHPDTTYTGAHVNLMKVLKLETGAASVHGGPAAGGNHQQGDNLALHKGSDKDDVDDNDLGPSPPGSAPMSEKGGPTGQETEGAGPPTSLHRTTTNKSEFIEQWVRTLSRLPTGDRSGGEEGADHGAPGTGGHGGEAARAGAEASPALHRGGTSQLATIPEGHEGKACLMKSVLSMDERRALSKRISFGPAVSGLGGAADRRDAGTPESMASRALPGNQGPPDQAEAGDDKASESGESSADGSQAPSAYSATTDQTDASEAVIDARRGRLLKALHKTVLGPTLATPLDRLRVHSFACIAVLLIVHIIGFLIVVNIAKVEHTNVNMVHRQAMAMDRSQLVLVRTVLGTFCERANVTAKVSVCANSMNFTMGKLMTNVQLMEEYHQNVYLGLSSSTTVRPKAAVYGIYTEPRLSYHIYLDTNPPKVLTAQAGAWLLGNRFIAAAREALFLIPKMKDEYRSHRSFSFLLTNGLGPLFAGYSQALDHLVRAAWETMLVLRKDLIVMMIVEALVVQLLCTGYLLFLVHRLERARIRGFLAMLGLPGPILRQLSSVDVKVIDDSSDGNEEEDNEAGKDPDAREATARDDPAAAGATVLLLEPPPKHLAALEGSPQGAPGPGDGGDGDELNAMAAKRLGQGGSYSQDGESVGAESGDESSHRRERPVRVQSSRKARASGARGGSADWTMNGRKLVPSHGATARFVVPFVLWNITVVVVYVISLLKLSGMQAPLASLNMACRVTYRYTRIRAIAAAFVTQDSREDRELWRPLLVRELDIWEGEYEALMYGGLPASMADSIVQQQVPAGTFQSTDFANSFFKSKECMRYDKNACFQPGSIYYEATHNGLDAMVRRTITELRLLYLDADEDVAYDNPRYSYIAAVAGQDLYEGLQQAAQLFVDYSITRYDDVTRLHTILLVIACVLTAAYFPFLLYPQLGKAKRDATWQGSLLSLAPPEFDVKGHVRGVYRRAARRTGIQLSK</sequence>
<feature type="compositionally biased region" description="Low complexity" evidence="7">
    <location>
        <begin position="1374"/>
        <end position="1384"/>
    </location>
</feature>
<feature type="region of interest" description="Disordered" evidence="7">
    <location>
        <begin position="1837"/>
        <end position="1916"/>
    </location>
</feature>
<dbReference type="CDD" id="cd00130">
    <property type="entry name" value="PAS"/>
    <property type="match status" value="1"/>
</dbReference>
<feature type="compositionally biased region" description="Basic and acidic residues" evidence="7">
    <location>
        <begin position="1805"/>
        <end position="1820"/>
    </location>
</feature>
<keyword evidence="11" id="KW-1185">Reference proteome</keyword>
<dbReference type="OrthoDB" id="39614at2759"/>
<evidence type="ECO:0000256" key="1">
    <source>
        <dbReference type="ARBA" id="ARBA00022543"/>
    </source>
</evidence>
<dbReference type="InterPro" id="IPR013767">
    <property type="entry name" value="PAS_fold"/>
</dbReference>
<feature type="region of interest" description="Disordered" evidence="7">
    <location>
        <begin position="1"/>
        <end position="73"/>
    </location>
</feature>
<feature type="compositionally biased region" description="Low complexity" evidence="7">
    <location>
        <begin position="40"/>
        <end position="50"/>
    </location>
</feature>
<feature type="region of interest" description="Disordered" evidence="7">
    <location>
        <begin position="1266"/>
        <end position="1335"/>
    </location>
</feature>
<dbReference type="InterPro" id="IPR057352">
    <property type="entry name" value="TPR_TmcB/C"/>
</dbReference>
<keyword evidence="3" id="KW-0808">Transferase</keyword>
<dbReference type="Pfam" id="PF25474">
    <property type="entry name" value="TPR_TmcB"/>
    <property type="match status" value="1"/>
</dbReference>
<feature type="region of interest" description="Disordered" evidence="7">
    <location>
        <begin position="1794"/>
        <end position="1820"/>
    </location>
</feature>
<feature type="transmembrane region" description="Helical" evidence="8">
    <location>
        <begin position="1737"/>
        <end position="1759"/>
    </location>
</feature>
<feature type="compositionally biased region" description="Basic and acidic residues" evidence="7">
    <location>
        <begin position="28"/>
        <end position="39"/>
    </location>
</feature>
<feature type="transmembrane region" description="Helical" evidence="8">
    <location>
        <begin position="1932"/>
        <end position="1954"/>
    </location>
</feature>
<keyword evidence="6" id="KW-0067">ATP-binding</keyword>
<proteinExistence type="predicted"/>
<feature type="transmembrane region" description="Helical" evidence="8">
    <location>
        <begin position="245"/>
        <end position="267"/>
    </location>
</feature>
<evidence type="ECO:0000256" key="3">
    <source>
        <dbReference type="ARBA" id="ARBA00022679"/>
    </source>
</evidence>
<keyword evidence="8" id="KW-0472">Membrane</keyword>
<evidence type="ECO:0000256" key="2">
    <source>
        <dbReference type="ARBA" id="ARBA00022606"/>
    </source>
</evidence>
<protein>
    <recommendedName>
        <fullName evidence="9">PAS domain-containing protein</fullName>
    </recommendedName>
</protein>